<dbReference type="OrthoDB" id="6711434at2"/>
<evidence type="ECO:0000313" key="2">
    <source>
        <dbReference type="Proteomes" id="UP000239469"/>
    </source>
</evidence>
<dbReference type="AlphaFoldDB" id="A0A2S9X544"/>
<evidence type="ECO:0000313" key="1">
    <source>
        <dbReference type="EMBL" id="PRP70844.1"/>
    </source>
</evidence>
<accession>A0A2S9X544</accession>
<reference evidence="1 2" key="1">
    <citation type="submission" date="2017-01" db="EMBL/GenBank/DDBJ databases">
        <title>New insights into the genetic diversity of Chromobacterium isolated from tropical freshwater lake.</title>
        <authorList>
            <person name="Santos A.B."/>
            <person name="Nascimento A.M."/>
            <person name="Da Silva P.C."/>
        </authorList>
    </citation>
    <scope>NUCLEOTIDE SEQUENCE [LARGE SCALE GENOMIC DNA]</scope>
    <source>
        <strain evidence="1 2">56AF</strain>
    </source>
</reference>
<sequence length="159" mass="18222">MGFNIRDTTLSELKQLALQLTPLDAEEVYAAGETPMGFLERAFYESKCIRVIEHNKLGVVAITGLGHNPNTAWLLNTDAVFSCKLEYLRSSGWIWREGFKSASQLNDTPVEYFTNYIWEGQKEHIAWLKWCGATFKEGEARVVNDNKFIPFVIRKEDLI</sequence>
<comment type="caution">
    <text evidence="1">The sequence shown here is derived from an EMBL/GenBank/DDBJ whole genome shotgun (WGS) entry which is preliminary data.</text>
</comment>
<dbReference type="RefSeq" id="WP_106076872.1">
    <property type="nucleotide sequence ID" value="NZ_MTBD01000025.1"/>
</dbReference>
<name>A0A2S9X544_9NEIS</name>
<dbReference type="InterPro" id="IPR020335">
    <property type="entry name" value="Phage_T7_Gp13"/>
</dbReference>
<protein>
    <submittedName>
        <fullName evidence="1">Uncharacterized protein</fullName>
    </submittedName>
</protein>
<proteinExistence type="predicted"/>
<organism evidence="1 2">
    <name type="scientific">Chromobacterium amazonense</name>
    <dbReference type="NCBI Taxonomy" id="1382803"/>
    <lineage>
        <taxon>Bacteria</taxon>
        <taxon>Pseudomonadati</taxon>
        <taxon>Pseudomonadota</taxon>
        <taxon>Betaproteobacteria</taxon>
        <taxon>Neisseriales</taxon>
        <taxon>Chromobacteriaceae</taxon>
        <taxon>Chromobacterium</taxon>
    </lineage>
</organism>
<gene>
    <name evidence="1" type="ORF">BUE93_11265</name>
</gene>
<dbReference type="Proteomes" id="UP000239469">
    <property type="component" value="Unassembled WGS sequence"/>
</dbReference>
<dbReference type="Pfam" id="PF11090">
    <property type="entry name" value="Phage_T7_Gp13"/>
    <property type="match status" value="1"/>
</dbReference>
<dbReference type="EMBL" id="MTBD01000025">
    <property type="protein sequence ID" value="PRP70844.1"/>
    <property type="molecule type" value="Genomic_DNA"/>
</dbReference>